<name>A0ABQ7E1N1_BRACR</name>
<feature type="region of interest" description="Disordered" evidence="1">
    <location>
        <begin position="1"/>
        <end position="53"/>
    </location>
</feature>
<feature type="compositionally biased region" description="Basic and acidic residues" evidence="1">
    <location>
        <begin position="38"/>
        <end position="53"/>
    </location>
</feature>
<sequence length="53" mass="6180">MRLTDQTVVFTARRSSSEQLPVHPPEHTGNRTPGKKNRRDDLESNHHERIFSL</sequence>
<reference evidence="2 3" key="1">
    <citation type="journal article" date="2020" name="BMC Genomics">
        <title>Intraspecific diversification of the crop wild relative Brassica cretica Lam. using demographic model selection.</title>
        <authorList>
            <person name="Kioukis A."/>
            <person name="Michalopoulou V.A."/>
            <person name="Briers L."/>
            <person name="Pirintsos S."/>
            <person name="Studholme D.J."/>
            <person name="Pavlidis P."/>
            <person name="Sarris P.F."/>
        </authorList>
    </citation>
    <scope>NUCLEOTIDE SEQUENCE [LARGE SCALE GENOMIC DNA]</scope>
    <source>
        <strain evidence="3">cv. PFS-1207/04</strain>
    </source>
</reference>
<accession>A0ABQ7E1N1</accession>
<gene>
    <name evidence="2" type="ORF">DY000_02024983</name>
</gene>
<evidence type="ECO:0000313" key="3">
    <source>
        <dbReference type="Proteomes" id="UP000266723"/>
    </source>
</evidence>
<dbReference type="Proteomes" id="UP000266723">
    <property type="component" value="Unassembled WGS sequence"/>
</dbReference>
<organism evidence="2 3">
    <name type="scientific">Brassica cretica</name>
    <name type="common">Mustard</name>
    <dbReference type="NCBI Taxonomy" id="69181"/>
    <lineage>
        <taxon>Eukaryota</taxon>
        <taxon>Viridiplantae</taxon>
        <taxon>Streptophyta</taxon>
        <taxon>Embryophyta</taxon>
        <taxon>Tracheophyta</taxon>
        <taxon>Spermatophyta</taxon>
        <taxon>Magnoliopsida</taxon>
        <taxon>eudicotyledons</taxon>
        <taxon>Gunneridae</taxon>
        <taxon>Pentapetalae</taxon>
        <taxon>rosids</taxon>
        <taxon>malvids</taxon>
        <taxon>Brassicales</taxon>
        <taxon>Brassicaceae</taxon>
        <taxon>Brassiceae</taxon>
        <taxon>Brassica</taxon>
    </lineage>
</organism>
<feature type="compositionally biased region" description="Polar residues" evidence="1">
    <location>
        <begin position="1"/>
        <end position="19"/>
    </location>
</feature>
<dbReference type="EMBL" id="QGKV02000299">
    <property type="protein sequence ID" value="KAF3591153.1"/>
    <property type="molecule type" value="Genomic_DNA"/>
</dbReference>
<proteinExistence type="predicted"/>
<keyword evidence="3" id="KW-1185">Reference proteome</keyword>
<evidence type="ECO:0000256" key="1">
    <source>
        <dbReference type="SAM" id="MobiDB-lite"/>
    </source>
</evidence>
<protein>
    <submittedName>
        <fullName evidence="2">Uncharacterized protein</fullName>
    </submittedName>
</protein>
<evidence type="ECO:0000313" key="2">
    <source>
        <dbReference type="EMBL" id="KAF3591153.1"/>
    </source>
</evidence>
<comment type="caution">
    <text evidence="2">The sequence shown here is derived from an EMBL/GenBank/DDBJ whole genome shotgun (WGS) entry which is preliminary data.</text>
</comment>